<dbReference type="Proteomes" id="UP000460257">
    <property type="component" value="Unassembled WGS sequence"/>
</dbReference>
<name>A0A6N7J0K4_9FIRM</name>
<keyword evidence="2" id="KW-1185">Reference proteome</keyword>
<dbReference type="EMBL" id="VOGC01000007">
    <property type="protein sequence ID" value="MQN02147.1"/>
    <property type="molecule type" value="Genomic_DNA"/>
</dbReference>
<accession>A0A6N7J0K4</accession>
<organism evidence="1 2">
    <name type="scientific">Candidatus Weimeria bifida</name>
    <dbReference type="NCBI Taxonomy" id="2599074"/>
    <lineage>
        <taxon>Bacteria</taxon>
        <taxon>Bacillati</taxon>
        <taxon>Bacillota</taxon>
        <taxon>Clostridia</taxon>
        <taxon>Lachnospirales</taxon>
        <taxon>Lachnospiraceae</taxon>
        <taxon>Candidatus Weimeria</taxon>
    </lineage>
</organism>
<evidence type="ECO:0000313" key="2">
    <source>
        <dbReference type="Proteomes" id="UP000460257"/>
    </source>
</evidence>
<dbReference type="AlphaFoldDB" id="A0A6N7J0K4"/>
<evidence type="ECO:0000313" key="1">
    <source>
        <dbReference type="EMBL" id="MQN02147.1"/>
    </source>
</evidence>
<sequence>MDGRDDPDVSGVCILRTGDSTGCREAERVAREDDFKYVNLIRDEEYIIPLSKHDEQIVTELSDREHVIRESKGYMTGDKRSLRKAR</sequence>
<reference evidence="1" key="1">
    <citation type="journal article" date="2020" name="Appl. Environ. Microbiol.">
        <title>Medium-Chain Fatty Acid Synthesis by 'Candidatus Weimeria bifida' gen. nov., sp. nov., and 'Candidatus Pseudoramibacter fermentans' sp. nov.</title>
        <authorList>
            <person name="Scarborough M.J."/>
            <person name="Myers K.S."/>
            <person name="Donohue T.J."/>
            <person name="Noguera D.R."/>
        </authorList>
    </citation>
    <scope>NUCLEOTIDE SEQUENCE</scope>
    <source>
        <strain evidence="1">LCO1.1</strain>
    </source>
</reference>
<comment type="caution">
    <text evidence="1">The sequence shown here is derived from an EMBL/GenBank/DDBJ whole genome shotgun (WGS) entry which is preliminary data.</text>
</comment>
<protein>
    <submittedName>
        <fullName evidence="1">Uncharacterized protein</fullName>
    </submittedName>
</protein>
<proteinExistence type="predicted"/>
<gene>
    <name evidence="1" type="ORF">FRC54_09685</name>
</gene>